<name>E9IXV7_SOLIN</name>
<comment type="similarity">
    <text evidence="8">Belongs to the small Tim family.</text>
</comment>
<evidence type="ECO:0000256" key="6">
    <source>
        <dbReference type="ARBA" id="ARBA00023128"/>
    </source>
</evidence>
<evidence type="ECO:0000256" key="7">
    <source>
        <dbReference type="ARBA" id="ARBA00023157"/>
    </source>
</evidence>
<accession>E9IXV7</accession>
<dbReference type="InterPro" id="IPR004217">
    <property type="entry name" value="Tim10-like"/>
</dbReference>
<dbReference type="HOGENOM" id="CLU_141397_2_1_1"/>
<dbReference type="Pfam" id="PF02953">
    <property type="entry name" value="zf-Tim10_DDP"/>
    <property type="match status" value="1"/>
</dbReference>
<dbReference type="AlphaFoldDB" id="E9IXV7"/>
<keyword evidence="2" id="KW-0479">Metal-binding</keyword>
<evidence type="ECO:0000259" key="9">
    <source>
        <dbReference type="Pfam" id="PF02953"/>
    </source>
</evidence>
<comment type="function">
    <text evidence="8">Mitochondrial intermembrane chaperone that participates in the import and insertion of some multi-pass transmembrane proteins into the mitochondrial inner membrane. Also required for the transfer of beta-barrel precursors from the TOM complex to the sorting and assembly machinery (SAM complex) of the outer membrane. Acts as a chaperone-like protein that protects the hydrophobic precursors from aggregation and guide them through the mitochondrial intermembrane space.</text>
</comment>
<comment type="subcellular location">
    <subcellularLocation>
        <location evidence="8">Mitochondrion inner membrane</location>
        <topology evidence="8">Peripheral membrane protein</topology>
        <orientation evidence="8">Intermembrane side</orientation>
    </subcellularLocation>
</comment>
<keyword evidence="5 8" id="KW-0811">Translocation</keyword>
<evidence type="ECO:0000256" key="4">
    <source>
        <dbReference type="ARBA" id="ARBA00022927"/>
    </source>
</evidence>
<dbReference type="InterPro" id="IPR050673">
    <property type="entry name" value="Mito_inner_translocase_sub"/>
</dbReference>
<keyword evidence="8" id="KW-0143">Chaperone</keyword>
<comment type="domain">
    <text evidence="8">The twin CX3C motif contains 4 conserved Cys residues that form 2 disulfide bonds in the mitochondrial intermembrane space.</text>
</comment>
<organism>
    <name type="scientific">Solenopsis invicta</name>
    <name type="common">Red imported fire ant</name>
    <name type="synonym">Solenopsis wagneri</name>
    <dbReference type="NCBI Taxonomy" id="13686"/>
    <lineage>
        <taxon>Eukaryota</taxon>
        <taxon>Metazoa</taxon>
        <taxon>Ecdysozoa</taxon>
        <taxon>Arthropoda</taxon>
        <taxon>Hexapoda</taxon>
        <taxon>Insecta</taxon>
        <taxon>Pterygota</taxon>
        <taxon>Neoptera</taxon>
        <taxon>Endopterygota</taxon>
        <taxon>Hymenoptera</taxon>
        <taxon>Apocrita</taxon>
        <taxon>Aculeata</taxon>
        <taxon>Formicoidea</taxon>
        <taxon>Formicidae</taxon>
        <taxon>Myrmicinae</taxon>
        <taxon>Solenopsis</taxon>
    </lineage>
</organism>
<dbReference type="GO" id="GO:0046872">
    <property type="term" value="F:metal ion binding"/>
    <property type="evidence" value="ECO:0007669"/>
    <property type="project" value="UniProtKB-KW"/>
</dbReference>
<dbReference type="EMBL" id="GL766779">
    <property type="protein sequence ID" value="EFZ14596.1"/>
    <property type="molecule type" value="Genomic_DNA"/>
</dbReference>
<dbReference type="Gene3D" id="1.10.287.810">
    <property type="entry name" value="Mitochondrial import inner membrane translocase subunit tim13 like domains"/>
    <property type="match status" value="1"/>
</dbReference>
<dbReference type="InterPro" id="IPR035427">
    <property type="entry name" value="Tim10-like_dom_sf"/>
</dbReference>
<keyword evidence="1 8" id="KW-0813">Transport</keyword>
<keyword evidence="8" id="KW-0472">Membrane</keyword>
<evidence type="ECO:0000256" key="3">
    <source>
        <dbReference type="ARBA" id="ARBA00022833"/>
    </source>
</evidence>
<evidence type="ECO:0000256" key="1">
    <source>
        <dbReference type="ARBA" id="ARBA00022448"/>
    </source>
</evidence>
<proteinExistence type="inferred from homology"/>
<dbReference type="GO" id="GO:0005743">
    <property type="term" value="C:mitochondrial inner membrane"/>
    <property type="evidence" value="ECO:0007669"/>
    <property type="project" value="UniProtKB-SubCell"/>
</dbReference>
<keyword evidence="3" id="KW-0862">Zinc</keyword>
<keyword evidence="7 8" id="KW-1015">Disulfide bond</keyword>
<sequence>MQTNLFRTQFPHKTKFKILFTSPFLQFKDFLLLYNQISETCFKTCANTFLSREITSNEVSIFMEDLCVNNCAQKYIHANHKIMEVFMEVQPLMMHKRIEEINTAQTTLEEQNQQIKLEENPQ</sequence>
<gene>
    <name evidence="10" type="ORF">SINV_03389</name>
</gene>
<protein>
    <recommendedName>
        <fullName evidence="8">Mitochondrial import inner membrane translocase subunit</fullName>
    </recommendedName>
</protein>
<dbReference type="SUPFAM" id="SSF144122">
    <property type="entry name" value="Tim10-like"/>
    <property type="match status" value="1"/>
</dbReference>
<comment type="subunit">
    <text evidence="8">Heterohexamer.</text>
</comment>
<dbReference type="GO" id="GO:0015031">
    <property type="term" value="P:protein transport"/>
    <property type="evidence" value="ECO:0007669"/>
    <property type="project" value="UniProtKB-KW"/>
</dbReference>
<keyword evidence="8" id="KW-0999">Mitochondrion inner membrane</keyword>
<dbReference type="PANTHER" id="PTHR13172">
    <property type="entry name" value="MITOCHONDRIAL IMPORT INNER MEMBRANE TRANSLOCASE SUBUNIT TIM9B"/>
    <property type="match status" value="1"/>
</dbReference>
<keyword evidence="4 8" id="KW-0653">Protein transport</keyword>
<reference evidence="10" key="1">
    <citation type="journal article" date="2011" name="Proc. Natl. Acad. Sci. U.S.A.">
        <title>The genome of the fire ant Solenopsis invicta.</title>
        <authorList>
            <person name="Wurm Y."/>
            <person name="Wang J."/>
            <person name="Riba-Grognuz O."/>
            <person name="Corona M."/>
            <person name="Nygaard S."/>
            <person name="Hunt B.G."/>
            <person name="Ingram K.K."/>
            <person name="Falquet L."/>
            <person name="Nipitwattanaphon M."/>
            <person name="Gotzek D."/>
            <person name="Dijkstra M.B."/>
            <person name="Oettler J."/>
            <person name="Comtesse F."/>
            <person name="Shih C.J."/>
            <person name="Wu W.J."/>
            <person name="Yang C.C."/>
            <person name="Thomas J."/>
            <person name="Beaudoing E."/>
            <person name="Pradervand S."/>
            <person name="Flegel V."/>
            <person name="Cook E.D."/>
            <person name="Fabbretti R."/>
            <person name="Stockinger H."/>
            <person name="Long L."/>
            <person name="Farmerie W.G."/>
            <person name="Oakey J."/>
            <person name="Boomsma J.J."/>
            <person name="Pamilo P."/>
            <person name="Yi S.V."/>
            <person name="Heinze J."/>
            <person name="Goodisman M.A."/>
            <person name="Farinelli L."/>
            <person name="Harshman K."/>
            <person name="Hulo N."/>
            <person name="Cerutti L."/>
            <person name="Xenarios I."/>
            <person name="Shoemaker D."/>
            <person name="Keller L."/>
        </authorList>
    </citation>
    <scope>NUCLEOTIDE SEQUENCE [LARGE SCALE GENOMIC DNA]</scope>
</reference>
<feature type="non-terminal residue" evidence="10">
    <location>
        <position position="122"/>
    </location>
</feature>
<evidence type="ECO:0000313" key="10">
    <source>
        <dbReference type="EMBL" id="EFZ14596.1"/>
    </source>
</evidence>
<evidence type="ECO:0000256" key="8">
    <source>
        <dbReference type="RuleBase" id="RU367043"/>
    </source>
</evidence>
<feature type="domain" description="Tim10-like" evidence="9">
    <location>
        <begin position="26"/>
        <end position="87"/>
    </location>
</feature>
<evidence type="ECO:0000256" key="2">
    <source>
        <dbReference type="ARBA" id="ARBA00022723"/>
    </source>
</evidence>
<dbReference type="OMA" id="FNRCVDN"/>
<keyword evidence="6 8" id="KW-0496">Mitochondrion</keyword>
<evidence type="ECO:0000256" key="5">
    <source>
        <dbReference type="ARBA" id="ARBA00023010"/>
    </source>
</evidence>